<dbReference type="GO" id="GO:0003723">
    <property type="term" value="F:RNA binding"/>
    <property type="evidence" value="ECO:0007669"/>
    <property type="project" value="TreeGrafter"/>
</dbReference>
<protein>
    <recommendedName>
        <fullName evidence="8">Exosome complex component Rrp41</fullName>
        <ecNumber evidence="8">3.1.13.-</ecNumber>
    </recommendedName>
</protein>
<feature type="domain" description="Exoribonuclease phosphorolytic" evidence="9">
    <location>
        <begin position="23"/>
        <end position="152"/>
    </location>
</feature>
<reference evidence="11" key="1">
    <citation type="journal article" date="2020" name="mSystems">
        <title>Genome- and Community-Level Interaction Insights into Carbon Utilization and Element Cycling Functions of Hydrothermarchaeota in Hydrothermal Sediment.</title>
        <authorList>
            <person name="Zhou Z."/>
            <person name="Liu Y."/>
            <person name="Xu W."/>
            <person name="Pan J."/>
            <person name="Luo Z.H."/>
            <person name="Li M."/>
        </authorList>
    </citation>
    <scope>NUCLEOTIDE SEQUENCE [LARGE SCALE GENOMIC DNA]</scope>
    <source>
        <strain evidence="11">SpSt-1259</strain>
    </source>
</reference>
<proteinExistence type="inferred from homology"/>
<evidence type="ECO:0000256" key="8">
    <source>
        <dbReference type="HAMAP-Rule" id="MF_00591"/>
    </source>
</evidence>
<gene>
    <name evidence="8" type="primary">rrp41</name>
    <name evidence="11" type="ORF">ENO36_02010</name>
</gene>
<dbReference type="GO" id="GO:0016075">
    <property type="term" value="P:rRNA catabolic process"/>
    <property type="evidence" value="ECO:0007669"/>
    <property type="project" value="TreeGrafter"/>
</dbReference>
<dbReference type="HAMAP" id="MF_00591">
    <property type="entry name" value="Exosome_Rrp41"/>
    <property type="match status" value="1"/>
</dbReference>
<keyword evidence="5 8" id="KW-0271">Exosome</keyword>
<comment type="similarity">
    <text evidence="8">Belongs to the RNase PH family. Rrp41 subfamily.</text>
</comment>
<dbReference type="InterPro" id="IPR036345">
    <property type="entry name" value="ExoRNase_PH_dom2_sf"/>
</dbReference>
<comment type="caution">
    <text evidence="11">The sequence shown here is derived from an EMBL/GenBank/DDBJ whole genome shotgun (WGS) entry which is preliminary data.</text>
</comment>
<evidence type="ECO:0000256" key="2">
    <source>
        <dbReference type="ARBA" id="ARBA00022490"/>
    </source>
</evidence>
<dbReference type="InterPro" id="IPR011807">
    <property type="entry name" value="Rrp41"/>
</dbReference>
<evidence type="ECO:0000256" key="5">
    <source>
        <dbReference type="ARBA" id="ARBA00022835"/>
    </source>
</evidence>
<evidence type="ECO:0000313" key="11">
    <source>
        <dbReference type="EMBL" id="HEU97615.1"/>
    </source>
</evidence>
<name>A0A7C2YYA3_9CREN</name>
<keyword evidence="4 8" id="KW-0378">Hydrolase</keyword>
<dbReference type="GO" id="GO:0000177">
    <property type="term" value="C:cytoplasmic exosome (RNase complex)"/>
    <property type="evidence" value="ECO:0007669"/>
    <property type="project" value="TreeGrafter"/>
</dbReference>
<dbReference type="InterPro" id="IPR027408">
    <property type="entry name" value="PNPase/RNase_PH_dom_sf"/>
</dbReference>
<dbReference type="NCBIfam" id="TIGR02065">
    <property type="entry name" value="ECX1"/>
    <property type="match status" value="1"/>
</dbReference>
<evidence type="ECO:0000259" key="10">
    <source>
        <dbReference type="Pfam" id="PF03725"/>
    </source>
</evidence>
<dbReference type="AlphaFoldDB" id="A0A7C2YYA3"/>
<evidence type="ECO:0000256" key="1">
    <source>
        <dbReference type="ARBA" id="ARBA00004496"/>
    </source>
</evidence>
<comment type="function">
    <text evidence="8">Catalytic component of the exosome, which is a complex involved in RNA degradation. Has 3'-&gt;5' exoribonuclease activity. Can also synthesize heteropolymeric RNA-tails.</text>
</comment>
<dbReference type="FunFam" id="3.30.230.70:FF:000004">
    <property type="entry name" value="Exosome complex component Rrp41"/>
    <property type="match status" value="1"/>
</dbReference>
<accession>A0A7C2YYA3</accession>
<dbReference type="GO" id="GO:0010467">
    <property type="term" value="P:gene expression"/>
    <property type="evidence" value="ECO:0007669"/>
    <property type="project" value="UniProtKB-ARBA"/>
</dbReference>
<dbReference type="PANTHER" id="PTHR11953:SF0">
    <property type="entry name" value="EXOSOME COMPLEX COMPONENT RRP41"/>
    <property type="match status" value="1"/>
</dbReference>
<evidence type="ECO:0000256" key="3">
    <source>
        <dbReference type="ARBA" id="ARBA00022722"/>
    </source>
</evidence>
<dbReference type="EMBL" id="DSFE01000046">
    <property type="protein sequence ID" value="HEU97615.1"/>
    <property type="molecule type" value="Genomic_DNA"/>
</dbReference>
<dbReference type="InterPro" id="IPR001247">
    <property type="entry name" value="ExoRNase_PH_dom1"/>
</dbReference>
<dbReference type="InterPro" id="IPR050080">
    <property type="entry name" value="RNase_PH"/>
</dbReference>
<organism evidence="11">
    <name type="scientific">Fervidicoccus fontis</name>
    <dbReference type="NCBI Taxonomy" id="683846"/>
    <lineage>
        <taxon>Archaea</taxon>
        <taxon>Thermoproteota</taxon>
        <taxon>Thermoprotei</taxon>
        <taxon>Fervidicoccales</taxon>
        <taxon>Fervidicoccaceae</taxon>
        <taxon>Fervidicoccus</taxon>
    </lineage>
</organism>
<dbReference type="SUPFAM" id="SSF55666">
    <property type="entry name" value="Ribonuclease PH domain 2-like"/>
    <property type="match status" value="1"/>
</dbReference>
<keyword evidence="3 8" id="KW-0540">Nuclease</keyword>
<dbReference type="Pfam" id="PF01138">
    <property type="entry name" value="RNase_PH"/>
    <property type="match status" value="1"/>
</dbReference>
<comment type="subcellular location">
    <subcellularLocation>
        <location evidence="1 8">Cytoplasm</location>
    </subcellularLocation>
</comment>
<feature type="domain" description="Exoribonuclease phosphorolytic" evidence="10">
    <location>
        <begin position="155"/>
        <end position="220"/>
    </location>
</feature>
<evidence type="ECO:0000256" key="6">
    <source>
        <dbReference type="ARBA" id="ARBA00022839"/>
    </source>
</evidence>
<dbReference type="SUPFAM" id="SSF54211">
    <property type="entry name" value="Ribosomal protein S5 domain 2-like"/>
    <property type="match status" value="1"/>
</dbReference>
<evidence type="ECO:0000259" key="9">
    <source>
        <dbReference type="Pfam" id="PF01138"/>
    </source>
</evidence>
<dbReference type="Proteomes" id="UP000885664">
    <property type="component" value="Unassembled WGS sequence"/>
</dbReference>
<dbReference type="InterPro" id="IPR020568">
    <property type="entry name" value="Ribosomal_Su5_D2-typ_SF"/>
</dbReference>
<dbReference type="EC" id="3.1.13.-" evidence="8"/>
<dbReference type="CDD" id="cd11366">
    <property type="entry name" value="RNase_PH_archRRP41"/>
    <property type="match status" value="1"/>
</dbReference>
<dbReference type="GO" id="GO:0000956">
    <property type="term" value="P:nuclear-transcribed mRNA catabolic process"/>
    <property type="evidence" value="ECO:0007669"/>
    <property type="project" value="UniProtKB-ARBA"/>
</dbReference>
<evidence type="ECO:0000256" key="7">
    <source>
        <dbReference type="ARBA" id="ARBA00062149"/>
    </source>
</evidence>
<evidence type="ECO:0000256" key="4">
    <source>
        <dbReference type="ARBA" id="ARBA00022801"/>
    </source>
</evidence>
<sequence length="247" mass="27138">MGKSNIKLIDENGIRIDGRKPDQIRPVSMSVGVLKNAQGSALVSFGKTTVLAAVYGPREALPRHMTLPDRAILRVRYHMAPFSTTERKSPAPTRREVELSKVIRESLEASVFTELYPRTTIDIFIEVLQADGGTRTTSLTAASLALADAGIPMRDLIAGVAVGKVEGMLVLDINEAEDSGGQADMPVGMMPNLGKIVLLQLNGSLSREEFKEAMKMAIKAIKEIYLIQKQTLREKYAKITEEEREVE</sequence>
<comment type="subunit">
    <text evidence="7 8">Component of the archaeal exosome complex. Forms a hexameric ring-like arrangement composed of 3 Rrp41-Rrp42 heterodimers. The hexameric ring associates with a trimer of Rrp4 and/or Csl4 subunits.</text>
</comment>
<dbReference type="PANTHER" id="PTHR11953">
    <property type="entry name" value="EXOSOME COMPLEX COMPONENT"/>
    <property type="match status" value="1"/>
</dbReference>
<dbReference type="Gene3D" id="3.30.230.70">
    <property type="entry name" value="GHMP Kinase, N-terminal domain"/>
    <property type="match status" value="1"/>
</dbReference>
<dbReference type="Pfam" id="PF03725">
    <property type="entry name" value="RNase_PH_C"/>
    <property type="match status" value="1"/>
</dbReference>
<keyword evidence="6 8" id="KW-0269">Exonuclease</keyword>
<dbReference type="InterPro" id="IPR015847">
    <property type="entry name" value="ExoRNase_PH_dom2"/>
</dbReference>
<keyword evidence="2 8" id="KW-0963">Cytoplasm</keyword>
<dbReference type="GO" id="GO:0000175">
    <property type="term" value="F:3'-5'-RNA exonuclease activity"/>
    <property type="evidence" value="ECO:0007669"/>
    <property type="project" value="UniProtKB-UniRule"/>
</dbReference>